<dbReference type="OrthoDB" id="269151at2759"/>
<feature type="compositionally biased region" description="Basic and acidic residues" evidence="3">
    <location>
        <begin position="339"/>
        <end position="349"/>
    </location>
</feature>
<reference evidence="5 6" key="1">
    <citation type="submission" date="2016-07" db="EMBL/GenBank/DDBJ databases">
        <title>Multiple horizontal gene transfer events from other fungi enriched the ability of initially mycotrophic Trichoderma (Ascomycota) to feed on dead plant biomass.</title>
        <authorList>
            <consortium name="DOE Joint Genome Institute"/>
            <person name="Aerts A."/>
            <person name="Atanasova L."/>
            <person name="Chenthamara K."/>
            <person name="Zhang J."/>
            <person name="Grujic M."/>
            <person name="Henrissat B."/>
            <person name="Kuo A."/>
            <person name="Salamov A."/>
            <person name="Lipzen A."/>
            <person name="Labutti K."/>
            <person name="Barry K."/>
            <person name="Miao Y."/>
            <person name="Rahimi M.J."/>
            <person name="Shen Q."/>
            <person name="Grigoriev I.V."/>
            <person name="Kubicek C.P."/>
            <person name="Druzhinina I.S."/>
        </authorList>
    </citation>
    <scope>NUCLEOTIDE SEQUENCE [LARGE SCALE GENOMIC DNA]</scope>
    <source>
        <strain evidence="5 6">ATCC 18648</strain>
    </source>
</reference>
<evidence type="ECO:0000256" key="2">
    <source>
        <dbReference type="ARBA" id="ARBA00023134"/>
    </source>
</evidence>
<evidence type="ECO:0000256" key="1">
    <source>
        <dbReference type="ARBA" id="ARBA00022741"/>
    </source>
</evidence>
<evidence type="ECO:0000313" key="6">
    <source>
        <dbReference type="Proteomes" id="UP000240760"/>
    </source>
</evidence>
<dbReference type="GO" id="GO:0003924">
    <property type="term" value="F:GTPase activity"/>
    <property type="evidence" value="ECO:0007669"/>
    <property type="project" value="TreeGrafter"/>
</dbReference>
<dbReference type="AlphaFoldDB" id="A0A2T4BXW5"/>
<dbReference type="PANTHER" id="PTHR45782:SF4">
    <property type="entry name" value="MITOCHONDRIAL RIBOSOME-ASSOCIATED GTPASE 1"/>
    <property type="match status" value="1"/>
</dbReference>
<keyword evidence="2" id="KW-0342">GTP-binding</keyword>
<dbReference type="SUPFAM" id="SSF52540">
    <property type="entry name" value="P-loop containing nucleoside triphosphate hydrolases"/>
    <property type="match status" value="1"/>
</dbReference>
<dbReference type="InterPro" id="IPR006073">
    <property type="entry name" value="GTP-bd"/>
</dbReference>
<dbReference type="PANTHER" id="PTHR45782">
    <property type="entry name" value="MITOCHONDRIAL RIBOSOME-ASSOCIATED GTPASE 1"/>
    <property type="match status" value="1"/>
</dbReference>
<name>A0A2T4BXW5_TRILO</name>
<keyword evidence="6" id="KW-1185">Reference proteome</keyword>
<dbReference type="Proteomes" id="UP000240760">
    <property type="component" value="Unassembled WGS sequence"/>
</dbReference>
<dbReference type="GO" id="GO:0032543">
    <property type="term" value="P:mitochondrial translation"/>
    <property type="evidence" value="ECO:0007669"/>
    <property type="project" value="TreeGrafter"/>
</dbReference>
<dbReference type="InterPro" id="IPR023179">
    <property type="entry name" value="GTP-bd_ortho_bundle_sf"/>
</dbReference>
<evidence type="ECO:0000313" key="5">
    <source>
        <dbReference type="EMBL" id="PTB74112.1"/>
    </source>
</evidence>
<dbReference type="STRING" id="983965.A0A2T4BXW5"/>
<evidence type="ECO:0000256" key="3">
    <source>
        <dbReference type="SAM" id="MobiDB-lite"/>
    </source>
</evidence>
<evidence type="ECO:0000259" key="4">
    <source>
        <dbReference type="Pfam" id="PF01926"/>
    </source>
</evidence>
<dbReference type="Gene3D" id="3.40.50.300">
    <property type="entry name" value="P-loop containing nucleotide triphosphate hydrolases"/>
    <property type="match status" value="1"/>
</dbReference>
<gene>
    <name evidence="5" type="ORF">M440DRAFT_1432288</name>
</gene>
<dbReference type="InterPro" id="IPR027417">
    <property type="entry name" value="P-loop_NTPase"/>
</dbReference>
<feature type="region of interest" description="Disordered" evidence="3">
    <location>
        <begin position="321"/>
        <end position="349"/>
    </location>
</feature>
<sequence>MRRELRNVQPSVLGMAQFVPRRSFPVPSSIPKSYFLGHHQAAVSKLKTVLSRISLVIECRDFRLPLSTHNPILEKAVAGRPKLIVYTKHDLGGDSPGARQFLQRLHGRGALFWDKNHPSSTASLLKRLKETAEEVDSITGLCALIVGMPNVGKSTLLNALRSSGTTGRTNKVAKTGDQAGVTRKIGTSVRVVEPEERGGVGAGVYVLDSPGVFVPYVEDGETMMKISLVQGIKKGLIADEILADYLLYKMNLWDPNIYHRYCDPTNDVEEFLAAVAKRDGKLKAGGVPDMGESAARVLSEWRKGKLGKYVLDDLSEDALRRHEMTAANPPLSLNQGKKAWKEQRKEDNA</sequence>
<protein>
    <submittedName>
        <fullName evidence="5">GTP-binding protein</fullName>
    </submittedName>
</protein>
<dbReference type="EMBL" id="KZ679136">
    <property type="protein sequence ID" value="PTB74112.1"/>
    <property type="molecule type" value="Genomic_DNA"/>
</dbReference>
<dbReference type="GO" id="GO:0005739">
    <property type="term" value="C:mitochondrion"/>
    <property type="evidence" value="ECO:0007669"/>
    <property type="project" value="TreeGrafter"/>
</dbReference>
<dbReference type="Gene3D" id="1.10.1580.10">
    <property type="match status" value="1"/>
</dbReference>
<accession>A0A2T4BXW5</accession>
<feature type="domain" description="G" evidence="4">
    <location>
        <begin position="144"/>
        <end position="221"/>
    </location>
</feature>
<dbReference type="Pfam" id="PF01926">
    <property type="entry name" value="MMR_HSR1"/>
    <property type="match status" value="1"/>
</dbReference>
<organism evidence="5 6">
    <name type="scientific">Trichoderma longibrachiatum ATCC 18648</name>
    <dbReference type="NCBI Taxonomy" id="983965"/>
    <lineage>
        <taxon>Eukaryota</taxon>
        <taxon>Fungi</taxon>
        <taxon>Dikarya</taxon>
        <taxon>Ascomycota</taxon>
        <taxon>Pezizomycotina</taxon>
        <taxon>Sordariomycetes</taxon>
        <taxon>Hypocreomycetidae</taxon>
        <taxon>Hypocreales</taxon>
        <taxon>Hypocreaceae</taxon>
        <taxon>Trichoderma</taxon>
    </lineage>
</organism>
<proteinExistence type="predicted"/>
<keyword evidence="1" id="KW-0547">Nucleotide-binding</keyword>
<dbReference type="GO" id="GO:0005525">
    <property type="term" value="F:GTP binding"/>
    <property type="evidence" value="ECO:0007669"/>
    <property type="project" value="UniProtKB-KW"/>
</dbReference>